<dbReference type="AlphaFoldDB" id="A0A7M7PB90"/>
<evidence type="ECO:0000259" key="5">
    <source>
        <dbReference type="PROSITE" id="PS51900"/>
    </source>
</evidence>
<dbReference type="OMA" id="CACERDI"/>
<evidence type="ECO:0000256" key="2">
    <source>
        <dbReference type="ARBA" id="ARBA00023172"/>
    </source>
</evidence>
<feature type="region of interest" description="Disordered" evidence="3">
    <location>
        <begin position="1"/>
        <end position="30"/>
    </location>
</feature>
<dbReference type="GO" id="GO:0003677">
    <property type="term" value="F:DNA binding"/>
    <property type="evidence" value="ECO:0007669"/>
    <property type="project" value="UniProtKB-KW"/>
</dbReference>
<dbReference type="InParanoid" id="A0A7M7PB90"/>
<dbReference type="EnsemblMetazoa" id="XM_030992004">
    <property type="protein sequence ID" value="XP_030847864"/>
    <property type="gene ID" value="LOC115926751"/>
</dbReference>
<dbReference type="InterPro" id="IPR013762">
    <property type="entry name" value="Integrase-like_cat_sf"/>
</dbReference>
<evidence type="ECO:0000313" key="7">
    <source>
        <dbReference type="Proteomes" id="UP000007110"/>
    </source>
</evidence>
<evidence type="ECO:0000256" key="3">
    <source>
        <dbReference type="SAM" id="MobiDB-lite"/>
    </source>
</evidence>
<dbReference type="Pfam" id="PF00589">
    <property type="entry name" value="Phage_integrase"/>
    <property type="match status" value="1"/>
</dbReference>
<feature type="domain" description="Tyr recombinase" evidence="4">
    <location>
        <begin position="154"/>
        <end position="360"/>
    </location>
</feature>
<dbReference type="PROSITE" id="PS51900">
    <property type="entry name" value="CB"/>
    <property type="match status" value="1"/>
</dbReference>
<reference evidence="6" key="2">
    <citation type="submission" date="2021-01" db="UniProtKB">
        <authorList>
            <consortium name="EnsemblMetazoa"/>
        </authorList>
    </citation>
    <scope>IDENTIFICATION</scope>
</reference>
<feature type="domain" description="Core-binding (CB)" evidence="5">
    <location>
        <begin position="40"/>
        <end position="130"/>
    </location>
</feature>
<dbReference type="InterPro" id="IPR044068">
    <property type="entry name" value="CB"/>
</dbReference>
<dbReference type="SUPFAM" id="SSF56349">
    <property type="entry name" value="DNA breaking-rejoining enzymes"/>
    <property type="match status" value="1"/>
</dbReference>
<keyword evidence="2" id="KW-0233">DNA recombination</keyword>
<protein>
    <recommendedName>
        <fullName evidence="8">Tyr recombinase domain-containing protein</fullName>
    </recommendedName>
</protein>
<dbReference type="InterPro" id="IPR002104">
    <property type="entry name" value="Integrase_catalytic"/>
</dbReference>
<evidence type="ECO:0000259" key="4">
    <source>
        <dbReference type="PROSITE" id="PS51898"/>
    </source>
</evidence>
<accession>A0A7M7PB90</accession>
<sequence length="367" mass="42104">MRQTIQSSASHPDDEHGKTDPILPAATGSKEEIATPLPKEVMRQHFENRGLSRRTVDIITASWRASTCKQYQVYITQWRRFCHSRNTSYLQAEVETVLEFLSSLFHDRNLSYSAINTARSALSTFLILVDSNQTISTHPLITRLMRGVFQLRPVVPRYTEIWNISPVLNFLRKLSPVNSLNLRDLTLKVCMLMALVSAQRVQTLHILKTNKMTLKGGFVVFHLDEHLKQSKPGNTDFNFKLEAYPPDRRLCIVKYVKHYVQRTGPLRGNENSFFVSYTRPHNRVTTQTLSRWIKTCLKRAGVDTNVYKAHSTRAASTSAAAKAALPMDQILARAGWSSEKTFRKFYRKPFENKRNFTQAVLQDSTLL</sequence>
<dbReference type="KEGG" id="spu:115926751"/>
<evidence type="ECO:0000313" key="6">
    <source>
        <dbReference type="EnsemblMetazoa" id="XP_030847864"/>
    </source>
</evidence>
<proteinExistence type="predicted"/>
<organism evidence="6 7">
    <name type="scientific">Strongylocentrotus purpuratus</name>
    <name type="common">Purple sea urchin</name>
    <dbReference type="NCBI Taxonomy" id="7668"/>
    <lineage>
        <taxon>Eukaryota</taxon>
        <taxon>Metazoa</taxon>
        <taxon>Echinodermata</taxon>
        <taxon>Eleutherozoa</taxon>
        <taxon>Echinozoa</taxon>
        <taxon>Echinoidea</taxon>
        <taxon>Euechinoidea</taxon>
        <taxon>Echinacea</taxon>
        <taxon>Camarodonta</taxon>
        <taxon>Echinidea</taxon>
        <taxon>Strongylocentrotidae</taxon>
        <taxon>Strongylocentrotus</taxon>
    </lineage>
</organism>
<dbReference type="InterPro" id="IPR011010">
    <property type="entry name" value="DNA_brk_join_enz"/>
</dbReference>
<dbReference type="Gene3D" id="1.10.150.130">
    <property type="match status" value="1"/>
</dbReference>
<reference evidence="7" key="1">
    <citation type="submission" date="2015-02" db="EMBL/GenBank/DDBJ databases">
        <title>Genome sequencing for Strongylocentrotus purpuratus.</title>
        <authorList>
            <person name="Murali S."/>
            <person name="Liu Y."/>
            <person name="Vee V."/>
            <person name="English A."/>
            <person name="Wang M."/>
            <person name="Skinner E."/>
            <person name="Han Y."/>
            <person name="Muzny D.M."/>
            <person name="Worley K.C."/>
            <person name="Gibbs R.A."/>
        </authorList>
    </citation>
    <scope>NUCLEOTIDE SEQUENCE</scope>
</reference>
<dbReference type="GO" id="GO:0006310">
    <property type="term" value="P:DNA recombination"/>
    <property type="evidence" value="ECO:0007669"/>
    <property type="project" value="UniProtKB-KW"/>
</dbReference>
<dbReference type="OrthoDB" id="10064229at2759"/>
<dbReference type="InterPro" id="IPR010998">
    <property type="entry name" value="Integrase_recombinase_N"/>
</dbReference>
<dbReference type="PROSITE" id="PS51898">
    <property type="entry name" value="TYR_RECOMBINASE"/>
    <property type="match status" value="1"/>
</dbReference>
<dbReference type="Gene3D" id="1.10.443.10">
    <property type="entry name" value="Intergrase catalytic core"/>
    <property type="match status" value="1"/>
</dbReference>
<dbReference type="GeneID" id="115926751"/>
<name>A0A7M7PB90_STRPU</name>
<keyword evidence="1" id="KW-0238">DNA-binding</keyword>
<dbReference type="PANTHER" id="PTHR35617:SF3">
    <property type="entry name" value="CORE-BINDING (CB) DOMAIN-CONTAINING PROTEIN"/>
    <property type="match status" value="1"/>
</dbReference>
<dbReference type="Proteomes" id="UP000007110">
    <property type="component" value="Unassembled WGS sequence"/>
</dbReference>
<keyword evidence="7" id="KW-1185">Reference proteome</keyword>
<feature type="compositionally biased region" description="Polar residues" evidence="3">
    <location>
        <begin position="1"/>
        <end position="10"/>
    </location>
</feature>
<dbReference type="PANTHER" id="PTHR35617">
    <property type="entry name" value="PHAGE_INTEGRASE DOMAIN-CONTAINING PROTEIN"/>
    <property type="match status" value="1"/>
</dbReference>
<evidence type="ECO:0000256" key="1">
    <source>
        <dbReference type="ARBA" id="ARBA00023125"/>
    </source>
</evidence>
<dbReference type="RefSeq" id="XP_030847864.1">
    <property type="nucleotide sequence ID" value="XM_030992004.1"/>
</dbReference>
<dbReference type="GO" id="GO:0015074">
    <property type="term" value="P:DNA integration"/>
    <property type="evidence" value="ECO:0007669"/>
    <property type="project" value="InterPro"/>
</dbReference>
<evidence type="ECO:0008006" key="8">
    <source>
        <dbReference type="Google" id="ProtNLM"/>
    </source>
</evidence>